<accession>A0A8E2E311</accession>
<organism evidence="1 2">
    <name type="scientific">Lepidopterella palustris CBS 459.81</name>
    <dbReference type="NCBI Taxonomy" id="1314670"/>
    <lineage>
        <taxon>Eukaryota</taxon>
        <taxon>Fungi</taxon>
        <taxon>Dikarya</taxon>
        <taxon>Ascomycota</taxon>
        <taxon>Pezizomycotina</taxon>
        <taxon>Dothideomycetes</taxon>
        <taxon>Pleosporomycetidae</taxon>
        <taxon>Mytilinidiales</taxon>
        <taxon>Argynnaceae</taxon>
        <taxon>Lepidopterella</taxon>
    </lineage>
</organism>
<dbReference type="Proteomes" id="UP000250266">
    <property type="component" value="Unassembled WGS sequence"/>
</dbReference>
<dbReference type="EMBL" id="KV745211">
    <property type="protein sequence ID" value="OCK76441.1"/>
    <property type="molecule type" value="Genomic_DNA"/>
</dbReference>
<keyword evidence="2" id="KW-1185">Reference proteome</keyword>
<evidence type="ECO:0000313" key="1">
    <source>
        <dbReference type="EMBL" id="OCK76441.1"/>
    </source>
</evidence>
<proteinExistence type="predicted"/>
<gene>
    <name evidence="1" type="ORF">K432DRAFT_146608</name>
</gene>
<sequence length="110" mass="12155">MELQTDHLTHLPHSSLRKLESAAMTTSQNLYCTLHTARWVGRRCWVNILIGVCVCGLAALEAVETWSGGRIGEVREVGGYCILSRDGFAFGLCFGDQVVSWQLGINIYVP</sequence>
<protein>
    <submittedName>
        <fullName evidence="1">Uncharacterized protein</fullName>
    </submittedName>
</protein>
<evidence type="ECO:0000313" key="2">
    <source>
        <dbReference type="Proteomes" id="UP000250266"/>
    </source>
</evidence>
<name>A0A8E2E311_9PEZI</name>
<reference evidence="1 2" key="1">
    <citation type="journal article" date="2016" name="Nat. Commun.">
        <title>Ectomycorrhizal ecology is imprinted in the genome of the dominant symbiotic fungus Cenococcum geophilum.</title>
        <authorList>
            <consortium name="DOE Joint Genome Institute"/>
            <person name="Peter M."/>
            <person name="Kohler A."/>
            <person name="Ohm R.A."/>
            <person name="Kuo A."/>
            <person name="Krutzmann J."/>
            <person name="Morin E."/>
            <person name="Arend M."/>
            <person name="Barry K.W."/>
            <person name="Binder M."/>
            <person name="Choi C."/>
            <person name="Clum A."/>
            <person name="Copeland A."/>
            <person name="Grisel N."/>
            <person name="Haridas S."/>
            <person name="Kipfer T."/>
            <person name="LaButti K."/>
            <person name="Lindquist E."/>
            <person name="Lipzen A."/>
            <person name="Maire R."/>
            <person name="Meier B."/>
            <person name="Mihaltcheva S."/>
            <person name="Molinier V."/>
            <person name="Murat C."/>
            <person name="Poggeler S."/>
            <person name="Quandt C.A."/>
            <person name="Sperisen C."/>
            <person name="Tritt A."/>
            <person name="Tisserant E."/>
            <person name="Crous P.W."/>
            <person name="Henrissat B."/>
            <person name="Nehls U."/>
            <person name="Egli S."/>
            <person name="Spatafora J.W."/>
            <person name="Grigoriev I.V."/>
            <person name="Martin F.M."/>
        </authorList>
    </citation>
    <scope>NUCLEOTIDE SEQUENCE [LARGE SCALE GENOMIC DNA]</scope>
    <source>
        <strain evidence="1 2">CBS 459.81</strain>
    </source>
</reference>
<dbReference type="AlphaFoldDB" id="A0A8E2E311"/>